<dbReference type="OrthoDB" id="7866682at2"/>
<dbReference type="AlphaFoldDB" id="A0A2R8AQ45"/>
<gene>
    <name evidence="2" type="ORF">PRI8871_00606</name>
</gene>
<feature type="chain" id="PRO_5015349744" description="Lysozyme inhibitor LprI N-terminal domain-containing protein" evidence="1">
    <location>
        <begin position="22"/>
        <end position="158"/>
    </location>
</feature>
<evidence type="ECO:0008006" key="4">
    <source>
        <dbReference type="Google" id="ProtNLM"/>
    </source>
</evidence>
<name>A0A2R8AQ45_9RHOB</name>
<evidence type="ECO:0000256" key="1">
    <source>
        <dbReference type="SAM" id="SignalP"/>
    </source>
</evidence>
<keyword evidence="3" id="KW-1185">Reference proteome</keyword>
<dbReference type="Proteomes" id="UP000244904">
    <property type="component" value="Unassembled WGS sequence"/>
</dbReference>
<reference evidence="3" key="1">
    <citation type="submission" date="2018-03" db="EMBL/GenBank/DDBJ databases">
        <authorList>
            <person name="Rodrigo-Torres L."/>
            <person name="Arahal R. D."/>
            <person name="Lucena T."/>
        </authorList>
    </citation>
    <scope>NUCLEOTIDE SEQUENCE [LARGE SCALE GENOMIC DNA]</scope>
    <source>
        <strain evidence="3">CECT 8871</strain>
    </source>
</reference>
<protein>
    <recommendedName>
        <fullName evidence="4">Lysozyme inhibitor LprI N-terminal domain-containing protein</fullName>
    </recommendedName>
</protein>
<feature type="signal peptide" evidence="1">
    <location>
        <begin position="1"/>
        <end position="21"/>
    </location>
</feature>
<proteinExistence type="predicted"/>
<keyword evidence="1" id="KW-0732">Signal</keyword>
<sequence length="158" mass="16735">MTAVFRATLGLCLCMATPLFAEVDLAAYNTCIEAQIAANQPAAQCMQQQHAFCDSYPADDAPAAATLCYIEAKDTWSGGIAARLDAIRAKGNEKITAIAGIEVKYDLLANLLQCDRIEELAGLSDLPAEAITLQKARCQAAAAGLALTKLAIQMRGQE</sequence>
<dbReference type="RefSeq" id="WP_108884696.1">
    <property type="nucleotide sequence ID" value="NZ_OMOJ01000001.1"/>
</dbReference>
<accession>A0A2R8AQ45</accession>
<evidence type="ECO:0000313" key="2">
    <source>
        <dbReference type="EMBL" id="SPF78017.1"/>
    </source>
</evidence>
<organism evidence="2 3">
    <name type="scientific">Pseudoprimorskyibacter insulae</name>
    <dbReference type="NCBI Taxonomy" id="1695997"/>
    <lineage>
        <taxon>Bacteria</taxon>
        <taxon>Pseudomonadati</taxon>
        <taxon>Pseudomonadota</taxon>
        <taxon>Alphaproteobacteria</taxon>
        <taxon>Rhodobacterales</taxon>
        <taxon>Paracoccaceae</taxon>
        <taxon>Pseudoprimorskyibacter</taxon>
    </lineage>
</organism>
<dbReference type="EMBL" id="OMOJ01000001">
    <property type="protein sequence ID" value="SPF78017.1"/>
    <property type="molecule type" value="Genomic_DNA"/>
</dbReference>
<evidence type="ECO:0000313" key="3">
    <source>
        <dbReference type="Proteomes" id="UP000244904"/>
    </source>
</evidence>